<dbReference type="SUPFAM" id="SSF81343">
    <property type="entry name" value="Fumarate reductase respiratory complex transmembrane subunits"/>
    <property type="match status" value="1"/>
</dbReference>
<evidence type="ECO:0000313" key="10">
    <source>
        <dbReference type="Proteomes" id="UP000245768"/>
    </source>
</evidence>
<dbReference type="OrthoDB" id="588261at2759"/>
<dbReference type="Gene3D" id="1.20.1300.10">
    <property type="entry name" value="Fumarate reductase/succinate dehydrogenase, transmembrane subunit"/>
    <property type="match status" value="1"/>
</dbReference>
<evidence type="ECO:0000256" key="4">
    <source>
        <dbReference type="ARBA" id="ARBA00022723"/>
    </source>
</evidence>
<dbReference type="FunCoup" id="A0A316YG68">
    <property type="interactions" value="187"/>
</dbReference>
<organism evidence="9 10">
    <name type="scientific">Acaromyces ingoldii</name>
    <dbReference type="NCBI Taxonomy" id="215250"/>
    <lineage>
        <taxon>Eukaryota</taxon>
        <taxon>Fungi</taxon>
        <taxon>Dikarya</taxon>
        <taxon>Basidiomycota</taxon>
        <taxon>Ustilaginomycotina</taxon>
        <taxon>Exobasidiomycetes</taxon>
        <taxon>Exobasidiales</taxon>
        <taxon>Cryptobasidiaceae</taxon>
        <taxon>Acaromyces</taxon>
    </lineage>
</organism>
<keyword evidence="3 8" id="KW-0812">Transmembrane</keyword>
<dbReference type="InterPro" id="IPR014314">
    <property type="entry name" value="Succ_DH_cytb556"/>
</dbReference>
<dbReference type="PROSITE" id="PS01001">
    <property type="entry name" value="SDH_CYT_2"/>
    <property type="match status" value="1"/>
</dbReference>
<keyword evidence="7 8" id="KW-0472">Membrane</keyword>
<protein>
    <recommendedName>
        <fullName evidence="11">Cytochrome b560 subunit of succinate dehydrogenase</fullName>
    </recommendedName>
</protein>
<evidence type="ECO:0000256" key="1">
    <source>
        <dbReference type="ARBA" id="ARBA00004141"/>
    </source>
</evidence>
<comment type="subcellular location">
    <subcellularLocation>
        <location evidence="1">Membrane</location>
        <topology evidence="1">Multi-pass membrane protein</topology>
    </subcellularLocation>
</comment>
<evidence type="ECO:0008006" key="11">
    <source>
        <dbReference type="Google" id="ProtNLM"/>
    </source>
</evidence>
<evidence type="ECO:0000256" key="2">
    <source>
        <dbReference type="ARBA" id="ARBA00022617"/>
    </source>
</evidence>
<dbReference type="Pfam" id="PF01127">
    <property type="entry name" value="Sdh_cyt"/>
    <property type="match status" value="1"/>
</dbReference>
<feature type="transmembrane region" description="Helical" evidence="8">
    <location>
        <begin position="84"/>
        <end position="107"/>
    </location>
</feature>
<dbReference type="PANTHER" id="PTHR10978:SF5">
    <property type="entry name" value="SUCCINATE DEHYDROGENASE CYTOCHROME B560 SUBUNIT, MITOCHONDRIAL"/>
    <property type="match status" value="1"/>
</dbReference>
<keyword evidence="2" id="KW-0349">Heme</keyword>
<keyword evidence="5 8" id="KW-1133">Transmembrane helix</keyword>
<dbReference type="CDD" id="cd03499">
    <property type="entry name" value="SQR_TypeC_SdhC"/>
    <property type="match status" value="1"/>
</dbReference>
<dbReference type="Proteomes" id="UP000245768">
    <property type="component" value="Unassembled WGS sequence"/>
</dbReference>
<dbReference type="NCBIfam" id="TIGR02970">
    <property type="entry name" value="succ_dehyd_cytB"/>
    <property type="match status" value="1"/>
</dbReference>
<dbReference type="RefSeq" id="XP_025375407.1">
    <property type="nucleotide sequence ID" value="XM_025518903.1"/>
</dbReference>
<evidence type="ECO:0000256" key="3">
    <source>
        <dbReference type="ARBA" id="ARBA00022692"/>
    </source>
</evidence>
<dbReference type="GO" id="GO:0005739">
    <property type="term" value="C:mitochondrion"/>
    <property type="evidence" value="ECO:0007669"/>
    <property type="project" value="GOC"/>
</dbReference>
<dbReference type="PANTHER" id="PTHR10978">
    <property type="entry name" value="SUCCINATE DEHYDROGENASE CYTOCHROME B560 SUBUNIT"/>
    <property type="match status" value="1"/>
</dbReference>
<dbReference type="InParanoid" id="A0A316YG68"/>
<dbReference type="STRING" id="215250.A0A316YG68"/>
<dbReference type="GO" id="GO:0046872">
    <property type="term" value="F:metal ion binding"/>
    <property type="evidence" value="ECO:0007669"/>
    <property type="project" value="UniProtKB-KW"/>
</dbReference>
<keyword evidence="10" id="KW-1185">Reference proteome</keyword>
<dbReference type="EMBL" id="KZ819638">
    <property type="protein sequence ID" value="PWN88209.1"/>
    <property type="molecule type" value="Genomic_DNA"/>
</dbReference>
<dbReference type="GO" id="GO:0016020">
    <property type="term" value="C:membrane"/>
    <property type="evidence" value="ECO:0007669"/>
    <property type="project" value="UniProtKB-SubCell"/>
</dbReference>
<dbReference type="GO" id="GO:0006121">
    <property type="term" value="P:mitochondrial electron transport, succinate to ubiquinone"/>
    <property type="evidence" value="ECO:0007669"/>
    <property type="project" value="TreeGrafter"/>
</dbReference>
<evidence type="ECO:0000256" key="8">
    <source>
        <dbReference type="SAM" id="Phobius"/>
    </source>
</evidence>
<sequence>MSSLLPTSLARQGGLMASRSLPASVAVRRTLVLAQQMRQQQRFAATTSKVATTKLSHEDALKLLNEQRSLRPNSPHFTIYQPQLTWIASIFNRITGAGVSALLYVWAVSYLALPYTGVGQVLDSAHLVQFAAMAPVWLKLLVKVPLAGAFSFHSINGLRHLLWDYGKAFSMKGVYSTGYTVIGASVLATVGLCML</sequence>
<dbReference type="InterPro" id="IPR000701">
    <property type="entry name" value="SuccDH_FuR_B_TM-su"/>
</dbReference>
<evidence type="ECO:0000256" key="6">
    <source>
        <dbReference type="ARBA" id="ARBA00023004"/>
    </source>
</evidence>
<feature type="transmembrane region" description="Helical" evidence="8">
    <location>
        <begin position="173"/>
        <end position="192"/>
    </location>
</feature>
<dbReference type="GO" id="GO:0009055">
    <property type="term" value="F:electron transfer activity"/>
    <property type="evidence" value="ECO:0007669"/>
    <property type="project" value="InterPro"/>
</dbReference>
<dbReference type="GO" id="GO:0006099">
    <property type="term" value="P:tricarboxylic acid cycle"/>
    <property type="evidence" value="ECO:0007669"/>
    <property type="project" value="InterPro"/>
</dbReference>
<proteinExistence type="predicted"/>
<evidence type="ECO:0000313" key="9">
    <source>
        <dbReference type="EMBL" id="PWN88209.1"/>
    </source>
</evidence>
<name>A0A316YG68_9BASI</name>
<accession>A0A316YG68</accession>
<dbReference type="InterPro" id="IPR034804">
    <property type="entry name" value="SQR/QFR_C/D"/>
</dbReference>
<keyword evidence="6" id="KW-0408">Iron</keyword>
<dbReference type="InterPro" id="IPR018495">
    <property type="entry name" value="Succ_DH_cyt_bsu_CS"/>
</dbReference>
<gene>
    <name evidence="9" type="ORF">FA10DRAFT_232362</name>
</gene>
<feature type="transmembrane region" description="Helical" evidence="8">
    <location>
        <begin position="127"/>
        <end position="152"/>
    </location>
</feature>
<keyword evidence="4" id="KW-0479">Metal-binding</keyword>
<evidence type="ECO:0000256" key="7">
    <source>
        <dbReference type="ARBA" id="ARBA00023136"/>
    </source>
</evidence>
<dbReference type="AlphaFoldDB" id="A0A316YG68"/>
<reference evidence="9 10" key="1">
    <citation type="journal article" date="2018" name="Mol. Biol. Evol.">
        <title>Broad Genomic Sampling Reveals a Smut Pathogenic Ancestry of the Fungal Clade Ustilaginomycotina.</title>
        <authorList>
            <person name="Kijpornyongpan T."/>
            <person name="Mondo S.J."/>
            <person name="Barry K."/>
            <person name="Sandor L."/>
            <person name="Lee J."/>
            <person name="Lipzen A."/>
            <person name="Pangilinan J."/>
            <person name="LaButti K."/>
            <person name="Hainaut M."/>
            <person name="Henrissat B."/>
            <person name="Grigoriev I.V."/>
            <person name="Spatafora J.W."/>
            <person name="Aime M.C."/>
        </authorList>
    </citation>
    <scope>NUCLEOTIDE SEQUENCE [LARGE SCALE GENOMIC DNA]</scope>
    <source>
        <strain evidence="9 10">MCA 4198</strain>
    </source>
</reference>
<dbReference type="GeneID" id="37040819"/>
<evidence type="ECO:0000256" key="5">
    <source>
        <dbReference type="ARBA" id="ARBA00022989"/>
    </source>
</evidence>